<dbReference type="PANTHER" id="PTHR30004">
    <property type="entry name" value="4-HYDROXYTHREONINE-4-PHOSPHATE DEHYDROGENASE"/>
    <property type="match status" value="1"/>
</dbReference>
<feature type="binding site" evidence="7">
    <location>
        <position position="255"/>
    </location>
    <ligand>
        <name>a divalent metal cation</name>
        <dbReference type="ChEBI" id="CHEBI:60240"/>
        <note>ligand shared between dimeric partners</note>
    </ligand>
</feature>
<dbReference type="EC" id="1.1.1.262" evidence="7"/>
<comment type="pathway">
    <text evidence="7">Cofactor biosynthesis; pyridoxine 5'-phosphate biosynthesis; pyridoxine 5'-phosphate from D-erythrose 4-phosphate: step 4/5.</text>
</comment>
<evidence type="ECO:0000313" key="8">
    <source>
        <dbReference type="EMBL" id="MWV27645.1"/>
    </source>
</evidence>
<comment type="caution">
    <text evidence="8">The sequence shown here is derived from an EMBL/GenBank/DDBJ whole genome shotgun (WGS) entry which is preliminary data.</text>
</comment>
<evidence type="ECO:0000313" key="9">
    <source>
        <dbReference type="Proteomes" id="UP000461409"/>
    </source>
</evidence>
<keyword evidence="1 7" id="KW-0963">Cytoplasm</keyword>
<comment type="miscellaneous">
    <text evidence="7">The active site is located at the dimer interface.</text>
</comment>
<comment type="catalytic activity">
    <reaction evidence="7">
        <text>4-(phosphooxy)-L-threonine + NAD(+) = 3-amino-2-oxopropyl phosphate + CO2 + NADH</text>
        <dbReference type="Rhea" id="RHEA:32275"/>
        <dbReference type="ChEBI" id="CHEBI:16526"/>
        <dbReference type="ChEBI" id="CHEBI:57279"/>
        <dbReference type="ChEBI" id="CHEBI:57540"/>
        <dbReference type="ChEBI" id="CHEBI:57945"/>
        <dbReference type="ChEBI" id="CHEBI:58452"/>
        <dbReference type="EC" id="1.1.1.262"/>
    </reaction>
</comment>
<organism evidence="8 9">
    <name type="scientific">Aurantiacibacter rhizosphaerae</name>
    <dbReference type="NCBI Taxonomy" id="2691582"/>
    <lineage>
        <taxon>Bacteria</taxon>
        <taxon>Pseudomonadati</taxon>
        <taxon>Pseudomonadota</taxon>
        <taxon>Alphaproteobacteria</taxon>
        <taxon>Sphingomonadales</taxon>
        <taxon>Erythrobacteraceae</taxon>
        <taxon>Aurantiacibacter</taxon>
    </lineage>
</organism>
<comment type="similarity">
    <text evidence="7">Belongs to the PdxA family.</text>
</comment>
<dbReference type="GO" id="GO:0005737">
    <property type="term" value="C:cytoplasm"/>
    <property type="evidence" value="ECO:0007669"/>
    <property type="project" value="UniProtKB-SubCell"/>
</dbReference>
<comment type="subcellular location">
    <subcellularLocation>
        <location evidence="7">Cytoplasm</location>
    </subcellularLocation>
</comment>
<feature type="binding site" evidence="7">
    <location>
        <position position="281"/>
    </location>
    <ligand>
        <name>substrate</name>
    </ligand>
</feature>
<dbReference type="Proteomes" id="UP000461409">
    <property type="component" value="Unassembled WGS sequence"/>
</dbReference>
<evidence type="ECO:0000256" key="5">
    <source>
        <dbReference type="ARBA" id="ARBA00023027"/>
    </source>
</evidence>
<reference evidence="8 9" key="2">
    <citation type="submission" date="2020-02" db="EMBL/GenBank/DDBJ databases">
        <title>Erythrobacter dongmakensis sp. nov., isolated from a tidal mudflat.</title>
        <authorList>
            <person name="Kim I.S."/>
        </authorList>
    </citation>
    <scope>NUCLEOTIDE SEQUENCE [LARGE SCALE GENOMIC DNA]</scope>
    <source>
        <strain evidence="8 9">GH3-10</strain>
    </source>
</reference>
<gene>
    <name evidence="7 8" type="primary">pdxA</name>
    <name evidence="8" type="ORF">GRF63_06980</name>
</gene>
<dbReference type="PANTHER" id="PTHR30004:SF6">
    <property type="entry name" value="D-THREONATE 4-PHOSPHATE DEHYDROGENASE"/>
    <property type="match status" value="1"/>
</dbReference>
<feature type="binding site" evidence="7">
    <location>
        <position position="155"/>
    </location>
    <ligand>
        <name>a divalent metal cation</name>
        <dbReference type="ChEBI" id="CHEBI:60240"/>
        <note>ligand shared between dimeric partners</note>
    </ligand>
</feature>
<comment type="function">
    <text evidence="7">Catalyzes the NAD(P)-dependent oxidation of 4-(phosphooxy)-L-threonine (HTP) into 2-amino-3-oxo-4-(phosphooxy)butyric acid which spontaneously decarboxylates to form 3-amino-2-oxopropyl phosphate (AHAP).</text>
</comment>
<keyword evidence="5 7" id="KW-0520">NAD</keyword>
<evidence type="ECO:0000256" key="6">
    <source>
        <dbReference type="ARBA" id="ARBA00023096"/>
    </source>
</evidence>
<keyword evidence="6 7" id="KW-0664">Pyridoxine biosynthesis</keyword>
<dbReference type="EMBL" id="WUBR01000001">
    <property type="protein sequence ID" value="MWV27645.1"/>
    <property type="molecule type" value="Genomic_DNA"/>
</dbReference>
<dbReference type="GO" id="GO:0000287">
    <property type="term" value="F:magnesium ion binding"/>
    <property type="evidence" value="ECO:0007669"/>
    <property type="project" value="UniProtKB-UniRule"/>
</dbReference>
<keyword evidence="7" id="KW-0862">Zinc</keyword>
<dbReference type="InterPro" id="IPR005255">
    <property type="entry name" value="PdxA_fam"/>
</dbReference>
<dbReference type="NCBIfam" id="TIGR00557">
    <property type="entry name" value="pdxA"/>
    <property type="match status" value="1"/>
</dbReference>
<evidence type="ECO:0000256" key="4">
    <source>
        <dbReference type="ARBA" id="ARBA00023002"/>
    </source>
</evidence>
<keyword evidence="7" id="KW-0460">Magnesium</keyword>
<dbReference type="InterPro" id="IPR037510">
    <property type="entry name" value="PdxA"/>
</dbReference>
<reference evidence="8 9" key="1">
    <citation type="submission" date="2019-12" db="EMBL/GenBank/DDBJ databases">
        <authorList>
            <person name="Lee S.D."/>
        </authorList>
    </citation>
    <scope>NUCLEOTIDE SEQUENCE [LARGE SCALE GENOMIC DNA]</scope>
    <source>
        <strain evidence="8 9">GH3-10</strain>
    </source>
</reference>
<dbReference type="NCBIfam" id="NF003699">
    <property type="entry name" value="PRK05312.1"/>
    <property type="match status" value="1"/>
</dbReference>
<feature type="binding site" evidence="7">
    <location>
        <position position="263"/>
    </location>
    <ligand>
        <name>substrate</name>
    </ligand>
</feature>
<dbReference type="GO" id="GO:0008270">
    <property type="term" value="F:zinc ion binding"/>
    <property type="evidence" value="ECO:0007669"/>
    <property type="project" value="UniProtKB-UniRule"/>
</dbReference>
<dbReference type="SUPFAM" id="SSF53659">
    <property type="entry name" value="Isocitrate/Isopropylmalate dehydrogenase-like"/>
    <property type="match status" value="1"/>
</dbReference>
<proteinExistence type="inferred from homology"/>
<dbReference type="RefSeq" id="WP_160485196.1">
    <property type="nucleotide sequence ID" value="NZ_WUBR01000001.1"/>
</dbReference>
<dbReference type="GO" id="GO:0050897">
    <property type="term" value="F:cobalt ion binding"/>
    <property type="evidence" value="ECO:0007669"/>
    <property type="project" value="UniProtKB-UniRule"/>
</dbReference>
<dbReference type="HAMAP" id="MF_00536">
    <property type="entry name" value="PdxA"/>
    <property type="match status" value="1"/>
</dbReference>
<keyword evidence="3 7" id="KW-0521">NADP</keyword>
<evidence type="ECO:0000256" key="1">
    <source>
        <dbReference type="ARBA" id="ARBA00022490"/>
    </source>
</evidence>
<keyword evidence="9" id="KW-1185">Reference proteome</keyword>
<feature type="binding site" evidence="7">
    <location>
        <position position="124"/>
    </location>
    <ligand>
        <name>substrate</name>
    </ligand>
</feature>
<dbReference type="UniPathway" id="UPA00244">
    <property type="reaction ID" value="UER00312"/>
</dbReference>
<feature type="binding site" evidence="7">
    <location>
        <position position="200"/>
    </location>
    <ligand>
        <name>a divalent metal cation</name>
        <dbReference type="ChEBI" id="CHEBI:60240"/>
        <note>ligand shared between dimeric partners</note>
    </ligand>
</feature>
<evidence type="ECO:0000256" key="7">
    <source>
        <dbReference type="HAMAP-Rule" id="MF_00536"/>
    </source>
</evidence>
<evidence type="ECO:0000256" key="2">
    <source>
        <dbReference type="ARBA" id="ARBA00022723"/>
    </source>
</evidence>
<evidence type="ECO:0000256" key="3">
    <source>
        <dbReference type="ARBA" id="ARBA00022857"/>
    </source>
</evidence>
<sequence>MTQPLPLAVTIGDPAGVGPELVLEAWSRRDELDLPPFVVCSGGDVLPQAARKLGIAIPDNLVVNVEGAGAYTPGTPTREGALQARAALVQALDMVREGQAAGVVTAPVAKSAIFAVDDTFVGQTEFCADACDAPRDDAVMMLAGPSLRTVPMTVHCALAEVPTRLSIDLIVERTRIVARAMHTDFGIAQPRIAIAGLNPHAGEDGRMGREEIDIIAPAIAQLRGEGIDATGPHPADTLFAPHKRDSYDVAIAMYHDQALVPLKTLDFDEGVNVTLGLPVVRTSPDHGTAFDIAGKGIARPNAMIAAIRMAGEIAARRAALA</sequence>
<dbReference type="Pfam" id="PF04166">
    <property type="entry name" value="PdxA"/>
    <property type="match status" value="1"/>
</dbReference>
<keyword evidence="2 7" id="KW-0479">Metal-binding</keyword>
<dbReference type="AlphaFoldDB" id="A0A844XDS0"/>
<comment type="cofactor">
    <cofactor evidence="7">
        <name>Zn(2+)</name>
        <dbReference type="ChEBI" id="CHEBI:29105"/>
    </cofactor>
    <cofactor evidence="7">
        <name>Mg(2+)</name>
        <dbReference type="ChEBI" id="CHEBI:18420"/>
    </cofactor>
    <cofactor evidence="7">
        <name>Co(2+)</name>
        <dbReference type="ChEBI" id="CHEBI:48828"/>
    </cofactor>
    <text evidence="7">Binds 1 divalent metal cation per subunit. Can use ions such as Zn(2+), Mg(2+) or Co(2+).</text>
</comment>
<dbReference type="GO" id="GO:0051287">
    <property type="term" value="F:NAD binding"/>
    <property type="evidence" value="ECO:0007669"/>
    <property type="project" value="InterPro"/>
</dbReference>
<feature type="binding site" evidence="7">
    <location>
        <position position="272"/>
    </location>
    <ligand>
        <name>substrate</name>
    </ligand>
</feature>
<dbReference type="GO" id="GO:0050570">
    <property type="term" value="F:4-hydroxythreonine-4-phosphate dehydrogenase activity"/>
    <property type="evidence" value="ECO:0007669"/>
    <property type="project" value="UniProtKB-UniRule"/>
</dbReference>
<keyword evidence="4 7" id="KW-0560">Oxidoreductase</keyword>
<dbReference type="GO" id="GO:0042823">
    <property type="term" value="P:pyridoxal phosphate biosynthetic process"/>
    <property type="evidence" value="ECO:0007669"/>
    <property type="project" value="UniProtKB-UniRule"/>
</dbReference>
<protein>
    <recommendedName>
        <fullName evidence="7">4-hydroxythreonine-4-phosphate dehydrogenase</fullName>
        <ecNumber evidence="7">1.1.1.262</ecNumber>
    </recommendedName>
    <alternativeName>
        <fullName evidence="7">4-(phosphohydroxy)-L-threonine dehydrogenase</fullName>
    </alternativeName>
</protein>
<dbReference type="Gene3D" id="3.40.718.10">
    <property type="entry name" value="Isopropylmalate Dehydrogenase"/>
    <property type="match status" value="1"/>
</dbReference>
<accession>A0A844XDS0</accession>
<comment type="subunit">
    <text evidence="7">Homodimer.</text>
</comment>
<name>A0A844XDS0_9SPHN</name>
<dbReference type="GO" id="GO:0008615">
    <property type="term" value="P:pyridoxine biosynthetic process"/>
    <property type="evidence" value="ECO:0007669"/>
    <property type="project" value="UniProtKB-UniRule"/>
</dbReference>
<comment type="caution">
    <text evidence="7">Lacks conserved residue(s) required for the propagation of feature annotation.</text>
</comment>
<keyword evidence="7" id="KW-0170">Cobalt</keyword>